<evidence type="ECO:0000313" key="1">
    <source>
        <dbReference type="EMBL" id="RQP21322.1"/>
    </source>
</evidence>
<protein>
    <submittedName>
        <fullName evidence="1">Uncharacterized protein</fullName>
    </submittedName>
</protein>
<comment type="caution">
    <text evidence="1">The sequence shown here is derived from an EMBL/GenBank/DDBJ whole genome shotgun (WGS) entry which is preliminary data.</text>
</comment>
<dbReference type="Pfam" id="PF06578">
    <property type="entry name" value="YscK"/>
    <property type="match status" value="1"/>
</dbReference>
<reference evidence="1 2" key="1">
    <citation type="submission" date="2018-08" db="EMBL/GenBank/DDBJ databases">
        <authorList>
            <person name="Khan S.A."/>
            <person name="Jeon C.O."/>
            <person name="Chun B.H."/>
            <person name="Jeong S.E."/>
        </authorList>
    </citation>
    <scope>NUCLEOTIDE SEQUENCE [LARGE SCALE GENOMIC DNA]</scope>
    <source>
        <strain evidence="1 2">S-16</strain>
    </source>
</reference>
<proteinExistence type="predicted"/>
<dbReference type="Proteomes" id="UP000267464">
    <property type="component" value="Unassembled WGS sequence"/>
</dbReference>
<sequence>MTDACATVGCDLTSSAWVRTLLRFNLSPASYADPSWLPRWAADAAPAVIEALSVDLLRDRGLDTAFDWHMPKGPGRFFMLAPRELAALSVAVGIAAHRDSLRQVVLKPRLGALRSSLGDALDTLWLPVAEAVPRSVRPLSISWEPLDAPRLRQTLRGEGMRQLLRFVDAGDPAQKAVASRAVLCAPREVAANLLPRLPADEAAHAFGAIVTHLIPRWAPSWTWLF</sequence>
<keyword evidence="2" id="KW-1185">Reference proteome</keyword>
<dbReference type="RefSeq" id="WP_124543690.1">
    <property type="nucleotide sequence ID" value="NZ_QUSW01000011.1"/>
</dbReference>
<dbReference type="EMBL" id="QUSW01000011">
    <property type="protein sequence ID" value="RQP21322.1"/>
    <property type="molecule type" value="Genomic_DNA"/>
</dbReference>
<dbReference type="InterPro" id="IPR009510">
    <property type="entry name" value="T3SS_K"/>
</dbReference>
<reference evidence="1 2" key="2">
    <citation type="submission" date="2018-12" db="EMBL/GenBank/DDBJ databases">
        <title>Rhizobacter gummiphilus sp. nov., a rubber-degrading bacterium isolated from the soil of a botanical garden in Japan.</title>
        <authorList>
            <person name="Shunsuke S.S."/>
        </authorList>
    </citation>
    <scope>NUCLEOTIDE SEQUENCE [LARGE SCALE GENOMIC DNA]</scope>
    <source>
        <strain evidence="1 2">S-16</strain>
    </source>
</reference>
<evidence type="ECO:0000313" key="2">
    <source>
        <dbReference type="Proteomes" id="UP000267464"/>
    </source>
</evidence>
<organism evidence="1 2">
    <name type="scientific">Piscinibacter terrae</name>
    <dbReference type="NCBI Taxonomy" id="2496871"/>
    <lineage>
        <taxon>Bacteria</taxon>
        <taxon>Pseudomonadati</taxon>
        <taxon>Pseudomonadota</taxon>
        <taxon>Betaproteobacteria</taxon>
        <taxon>Burkholderiales</taxon>
        <taxon>Sphaerotilaceae</taxon>
        <taxon>Piscinibacter</taxon>
    </lineage>
</organism>
<name>A0A3N7IR10_9BURK</name>
<accession>A0A3N7IR10</accession>
<dbReference type="AlphaFoldDB" id="A0A3N7IR10"/>
<gene>
    <name evidence="1" type="ORF">DZC73_27880</name>
</gene>